<dbReference type="PANTHER" id="PTHR11915">
    <property type="entry name" value="SPECTRIN/FILAMIN RELATED CYTOSKELETAL PROTEIN"/>
    <property type="match status" value="1"/>
</dbReference>
<keyword evidence="11" id="KW-1185">Reference proteome</keyword>
<dbReference type="GO" id="GO:0005856">
    <property type="term" value="C:cytoskeleton"/>
    <property type="evidence" value="ECO:0007669"/>
    <property type="project" value="UniProtKB-SubCell"/>
</dbReference>
<comment type="caution">
    <text evidence="10">The sequence shown here is derived from an EMBL/GenBank/DDBJ whole genome shotgun (WGS) entry which is preliminary data.</text>
</comment>
<dbReference type="GO" id="GO:0005737">
    <property type="term" value="C:cytoplasm"/>
    <property type="evidence" value="ECO:0007669"/>
    <property type="project" value="UniProtKB-ARBA"/>
</dbReference>
<dbReference type="SMART" id="SM00150">
    <property type="entry name" value="SPEC"/>
    <property type="match status" value="3"/>
</dbReference>
<name>A0A9P0JXY8_ACAOB</name>
<gene>
    <name evidence="10" type="ORF">ACAOBT_LOCUS3236</name>
</gene>
<feature type="region of interest" description="Disordered" evidence="8">
    <location>
        <begin position="263"/>
        <end position="399"/>
    </location>
</feature>
<feature type="compositionally biased region" description="Polar residues" evidence="8">
    <location>
        <begin position="384"/>
        <end position="395"/>
    </location>
</feature>
<dbReference type="PRINTS" id="PR00683">
    <property type="entry name" value="SPECTRINPH"/>
</dbReference>
<dbReference type="GO" id="GO:0003779">
    <property type="term" value="F:actin binding"/>
    <property type="evidence" value="ECO:0007669"/>
    <property type="project" value="UniProtKB-KW"/>
</dbReference>
<dbReference type="Pfam" id="PF00435">
    <property type="entry name" value="Spectrin"/>
    <property type="match status" value="3"/>
</dbReference>
<proteinExistence type="inferred from homology"/>
<feature type="region of interest" description="Disordered" evidence="8">
    <location>
        <begin position="512"/>
        <end position="542"/>
    </location>
</feature>
<dbReference type="Proteomes" id="UP001152888">
    <property type="component" value="Unassembled WGS sequence"/>
</dbReference>
<keyword evidence="4" id="KW-0963">Cytoplasm</keyword>
<dbReference type="EMBL" id="CAKOFQ010006682">
    <property type="protein sequence ID" value="CAH1959565.1"/>
    <property type="molecule type" value="Genomic_DNA"/>
</dbReference>
<dbReference type="InterPro" id="IPR001849">
    <property type="entry name" value="PH_domain"/>
</dbReference>
<feature type="compositionally biased region" description="Polar residues" evidence="8">
    <location>
        <begin position="316"/>
        <end position="329"/>
    </location>
</feature>
<feature type="domain" description="PH" evidence="9">
    <location>
        <begin position="398"/>
        <end position="510"/>
    </location>
</feature>
<feature type="compositionally biased region" description="Basic and acidic residues" evidence="8">
    <location>
        <begin position="441"/>
        <end position="454"/>
    </location>
</feature>
<evidence type="ECO:0000256" key="1">
    <source>
        <dbReference type="ARBA" id="ARBA00004245"/>
    </source>
</evidence>
<evidence type="ECO:0000313" key="10">
    <source>
        <dbReference type="EMBL" id="CAH1959565.1"/>
    </source>
</evidence>
<dbReference type="FunFam" id="1.20.58.60:FF:000018">
    <property type="entry name" value="Spectrin beta chain"/>
    <property type="match status" value="1"/>
</dbReference>
<evidence type="ECO:0000256" key="4">
    <source>
        <dbReference type="ARBA" id="ARBA00022490"/>
    </source>
</evidence>
<dbReference type="InterPro" id="IPR041681">
    <property type="entry name" value="PH_9"/>
</dbReference>
<dbReference type="CDD" id="cd00176">
    <property type="entry name" value="SPEC"/>
    <property type="match status" value="1"/>
</dbReference>
<dbReference type="GO" id="GO:0051693">
    <property type="term" value="P:actin filament capping"/>
    <property type="evidence" value="ECO:0007669"/>
    <property type="project" value="UniProtKB-KW"/>
</dbReference>
<dbReference type="InterPro" id="IPR011993">
    <property type="entry name" value="PH-like_dom_sf"/>
</dbReference>
<protein>
    <recommendedName>
        <fullName evidence="9">PH domain-containing protein</fullName>
    </recommendedName>
</protein>
<dbReference type="Gene3D" id="1.20.58.60">
    <property type="match status" value="3"/>
</dbReference>
<keyword evidence="3" id="KW-0117">Actin capping</keyword>
<comment type="similarity">
    <text evidence="2">Belongs to the spectrin family.</text>
</comment>
<sequence length="542" mass="62045">MSDELGRDAGSVNALQRKHQNFVQDLQTLHSHVQQIQDESAKLQASYAGDRAKEITNREQEVVAAWNALQLVCEQRQAKLADTGDLFKFFNLVRTLMQWMDEWIRQMNTSEKPRDVSGVELLMNNHQSLKAEVEAREDNFTSCISLGKELLNRNHYASSEIKEKLVMLTNHRNGVLQRWEERWENLQLILEVYQFARDAAVAEAWLIAQEPYLMSQELGRTIDEVENLIKKHEAFEKSAAAQEERFSALERLTTFELRQMKRRQEAAEAAEKARKEKEEAERRAQMEAAKPKEAERVSTDHPDTGAQSGEERVVHGQQQRPVGPSTSRSPDPRDTRKPLAQARSELKSRKKERSRSKSPFRSFRWKKEKKISTGAHSDDEGASSAYQESGPSDSGASGDVLEGHLVRKHEWENTTTKATNRSWDKVYCLVKGTQMSFYRDAKNAKSTPDQRFKGEPPLSLRGAQASQAQDYKKKKHVFRLRLESGGEFLFQAHDDNEMNTWISHINTQAELDASGPSRSQTLPASAQKEDSKRRSFFTLKKT</sequence>
<dbReference type="Gene3D" id="2.30.29.30">
    <property type="entry name" value="Pleckstrin-homology domain (PH domain)/Phosphotyrosine-binding domain (PTB)"/>
    <property type="match status" value="1"/>
</dbReference>
<feature type="region of interest" description="Disordered" evidence="8">
    <location>
        <begin position="441"/>
        <end position="467"/>
    </location>
</feature>
<feature type="compositionally biased region" description="Basic and acidic residues" evidence="8">
    <location>
        <begin position="263"/>
        <end position="314"/>
    </location>
</feature>
<feature type="compositionally biased region" description="Basic residues" evidence="8">
    <location>
        <begin position="348"/>
        <end position="369"/>
    </location>
</feature>
<dbReference type="InterPro" id="IPR001605">
    <property type="entry name" value="PH_dom-spectrin-type"/>
</dbReference>
<evidence type="ECO:0000256" key="6">
    <source>
        <dbReference type="ARBA" id="ARBA00023203"/>
    </source>
</evidence>
<dbReference type="GO" id="GO:0005543">
    <property type="term" value="F:phospholipid binding"/>
    <property type="evidence" value="ECO:0007669"/>
    <property type="project" value="InterPro"/>
</dbReference>
<dbReference type="OrthoDB" id="5865767at2759"/>
<dbReference type="InterPro" id="IPR002017">
    <property type="entry name" value="Spectrin_repeat"/>
</dbReference>
<dbReference type="Pfam" id="PF15410">
    <property type="entry name" value="PH_9"/>
    <property type="match status" value="1"/>
</dbReference>
<evidence type="ECO:0000259" key="9">
    <source>
        <dbReference type="PROSITE" id="PS50003"/>
    </source>
</evidence>
<dbReference type="CDD" id="cd10571">
    <property type="entry name" value="PH_beta_spectrin"/>
    <property type="match status" value="1"/>
</dbReference>
<dbReference type="SUPFAM" id="SSF46966">
    <property type="entry name" value="Spectrin repeat"/>
    <property type="match status" value="2"/>
</dbReference>
<keyword evidence="5" id="KW-0677">Repeat</keyword>
<evidence type="ECO:0000313" key="11">
    <source>
        <dbReference type="Proteomes" id="UP001152888"/>
    </source>
</evidence>
<accession>A0A9P0JXY8</accession>
<dbReference type="FunFam" id="2.30.29.30:FF:000024">
    <property type="entry name" value="Spectrin beta chain"/>
    <property type="match status" value="1"/>
</dbReference>
<evidence type="ECO:0000256" key="8">
    <source>
        <dbReference type="SAM" id="MobiDB-lite"/>
    </source>
</evidence>
<dbReference type="SMART" id="SM00233">
    <property type="entry name" value="PH"/>
    <property type="match status" value="1"/>
</dbReference>
<dbReference type="PROSITE" id="PS50003">
    <property type="entry name" value="PH_DOMAIN"/>
    <property type="match status" value="1"/>
</dbReference>
<keyword evidence="7" id="KW-0206">Cytoskeleton</keyword>
<dbReference type="SUPFAM" id="SSF50729">
    <property type="entry name" value="PH domain-like"/>
    <property type="match status" value="1"/>
</dbReference>
<evidence type="ECO:0000256" key="5">
    <source>
        <dbReference type="ARBA" id="ARBA00022737"/>
    </source>
</evidence>
<keyword evidence="6" id="KW-0009">Actin-binding</keyword>
<reference evidence="10" key="1">
    <citation type="submission" date="2022-03" db="EMBL/GenBank/DDBJ databases">
        <authorList>
            <person name="Sayadi A."/>
        </authorList>
    </citation>
    <scope>NUCLEOTIDE SEQUENCE</scope>
</reference>
<dbReference type="FunFam" id="1.20.58.60:FF:000011">
    <property type="entry name" value="Spectrin beta chain"/>
    <property type="match status" value="1"/>
</dbReference>
<comment type="subcellular location">
    <subcellularLocation>
        <location evidence="1">Cytoplasm</location>
        <location evidence="1">Cytoskeleton</location>
    </subcellularLocation>
</comment>
<evidence type="ECO:0000256" key="7">
    <source>
        <dbReference type="ARBA" id="ARBA00023212"/>
    </source>
</evidence>
<dbReference type="InterPro" id="IPR018159">
    <property type="entry name" value="Spectrin/alpha-actinin"/>
</dbReference>
<organism evidence="10 11">
    <name type="scientific">Acanthoscelides obtectus</name>
    <name type="common">Bean weevil</name>
    <name type="synonym">Bruchus obtectus</name>
    <dbReference type="NCBI Taxonomy" id="200917"/>
    <lineage>
        <taxon>Eukaryota</taxon>
        <taxon>Metazoa</taxon>
        <taxon>Ecdysozoa</taxon>
        <taxon>Arthropoda</taxon>
        <taxon>Hexapoda</taxon>
        <taxon>Insecta</taxon>
        <taxon>Pterygota</taxon>
        <taxon>Neoptera</taxon>
        <taxon>Endopterygota</taxon>
        <taxon>Coleoptera</taxon>
        <taxon>Polyphaga</taxon>
        <taxon>Cucujiformia</taxon>
        <taxon>Chrysomeloidea</taxon>
        <taxon>Chrysomelidae</taxon>
        <taxon>Bruchinae</taxon>
        <taxon>Bruchini</taxon>
        <taxon>Acanthoscelides</taxon>
    </lineage>
</organism>
<evidence type="ECO:0000256" key="3">
    <source>
        <dbReference type="ARBA" id="ARBA00022467"/>
    </source>
</evidence>
<evidence type="ECO:0000256" key="2">
    <source>
        <dbReference type="ARBA" id="ARBA00006826"/>
    </source>
</evidence>
<dbReference type="GO" id="GO:0016020">
    <property type="term" value="C:membrane"/>
    <property type="evidence" value="ECO:0007669"/>
    <property type="project" value="UniProtKB-ARBA"/>
</dbReference>
<dbReference type="AlphaFoldDB" id="A0A9P0JXY8"/>